<sequence length="284" mass="30803">MMPEKKAPQKVTLDDLFAIKRAERPSQDYWNEFQQEFHIRQRAAAVEPKRWWFVLPRVFAGFSRYQMPMGAAAVLAVTFLSFSEYREPGFEVAYTTTSSVAKSLSPVEEPADVVAAAVTVEETAENAVSTADVPAVVKPSLAAAQTPARSDPVTISPMVVWAGVAAGESAKNAAVPSPSQRSIAANLAAIEAEQPQMINLLNQPRLGLTASAPRTDPLSEVSGPNASRDRLFAYQANASEFASNDEDASGRDVETLIARRLSDDLLYDSIRRVTAGGDRLTLKF</sequence>
<name>A0AAE9ZZ78_9BACT</name>
<dbReference type="RefSeq" id="WP_330929415.1">
    <property type="nucleotide sequence ID" value="NZ_CP119075.1"/>
</dbReference>
<keyword evidence="2" id="KW-1185">Reference proteome</keyword>
<dbReference type="Proteomes" id="UP001218638">
    <property type="component" value="Chromosome"/>
</dbReference>
<protein>
    <submittedName>
        <fullName evidence="1">Uncharacterized protein</fullName>
    </submittedName>
</protein>
<dbReference type="KEGG" id="slom:PXH66_01220"/>
<proteinExistence type="predicted"/>
<dbReference type="AlphaFoldDB" id="A0AAE9ZZ78"/>
<organism evidence="1 2">
    <name type="scientific">Synoicihabitans lomoniglobus</name>
    <dbReference type="NCBI Taxonomy" id="2909285"/>
    <lineage>
        <taxon>Bacteria</taxon>
        <taxon>Pseudomonadati</taxon>
        <taxon>Verrucomicrobiota</taxon>
        <taxon>Opitutia</taxon>
        <taxon>Opitutales</taxon>
        <taxon>Opitutaceae</taxon>
        <taxon>Synoicihabitans</taxon>
    </lineage>
</organism>
<evidence type="ECO:0000313" key="1">
    <source>
        <dbReference type="EMBL" id="WED65468.1"/>
    </source>
</evidence>
<dbReference type="EMBL" id="CP119075">
    <property type="protein sequence ID" value="WED65468.1"/>
    <property type="molecule type" value="Genomic_DNA"/>
</dbReference>
<accession>A0AAE9ZZ78</accession>
<evidence type="ECO:0000313" key="2">
    <source>
        <dbReference type="Proteomes" id="UP001218638"/>
    </source>
</evidence>
<reference evidence="1" key="1">
    <citation type="submission" date="2023-03" db="EMBL/GenBank/DDBJ databases">
        <title>Lomoglobus Profundus gen. nov., sp. nov., a novel member of the phylum Verrucomicrobia, isolated from deep-marine sediment of South China Sea.</title>
        <authorList>
            <person name="Ahmad T."/>
            <person name="Ishaq S.E."/>
            <person name="Wang F."/>
        </authorList>
    </citation>
    <scope>NUCLEOTIDE SEQUENCE</scope>
    <source>
        <strain evidence="1">LMO-M01</strain>
    </source>
</reference>
<gene>
    <name evidence="1" type="ORF">PXH66_01220</name>
</gene>